<proteinExistence type="predicted"/>
<evidence type="ECO:0000313" key="3">
    <source>
        <dbReference type="Proteomes" id="UP000254000"/>
    </source>
</evidence>
<reference evidence="2 3" key="1">
    <citation type="journal article" date="2018" name="Elife">
        <title>Discovery and characterization of a prevalent human gut bacterial enzyme sufficient for the inactivation of a family of plant toxins.</title>
        <authorList>
            <person name="Koppel N."/>
            <person name="Bisanz J.E."/>
            <person name="Pandelia M.E."/>
            <person name="Turnbaugh P.J."/>
            <person name="Balskus E.P."/>
        </authorList>
    </citation>
    <scope>NUCLEOTIDE SEQUENCE [LARGE SCALE GENOMIC DNA]</scope>
    <source>
        <strain evidence="2 3">3C</strain>
    </source>
</reference>
<comment type="caution">
    <text evidence="2">The sequence shown here is derived from an EMBL/GenBank/DDBJ whole genome shotgun (WGS) entry which is preliminary data.</text>
</comment>
<dbReference type="Proteomes" id="UP000254000">
    <property type="component" value="Unassembled WGS sequence"/>
</dbReference>
<evidence type="ECO:0000256" key="1">
    <source>
        <dbReference type="SAM" id="Phobius"/>
    </source>
</evidence>
<keyword evidence="1" id="KW-1133">Transmembrane helix</keyword>
<name>A0A369M3V4_9ACTN</name>
<accession>A0A369M3V4</accession>
<feature type="transmembrane region" description="Helical" evidence="1">
    <location>
        <begin position="72"/>
        <end position="93"/>
    </location>
</feature>
<dbReference type="RefSeq" id="WP_114568298.1">
    <property type="nucleotide sequence ID" value="NZ_CABMMS010000002.1"/>
</dbReference>
<protein>
    <submittedName>
        <fullName evidence="2">Uncharacterized protein</fullName>
    </submittedName>
</protein>
<evidence type="ECO:0000313" key="2">
    <source>
        <dbReference type="EMBL" id="RDB66114.1"/>
    </source>
</evidence>
<gene>
    <name evidence="2" type="ORF">C1877_02600</name>
</gene>
<dbReference type="EMBL" id="PPTS01000002">
    <property type="protein sequence ID" value="RDB66114.1"/>
    <property type="molecule type" value="Genomic_DNA"/>
</dbReference>
<dbReference type="AlphaFoldDB" id="A0A369M3V4"/>
<dbReference type="OrthoDB" id="9961121at2"/>
<sequence length="99" mass="10776">MFEWLGIELDPSGLAILANPIGFFTAFSFPLMIFAAFLVSGLVGPLERLARRSERLGRLLDSAIEKGPREGWSGYILAAVTVALLFGIALWVFCRISGS</sequence>
<dbReference type="GeneID" id="78358605"/>
<organism evidence="2 3">
    <name type="scientific">Gordonibacter pamelaeae</name>
    <dbReference type="NCBI Taxonomy" id="471189"/>
    <lineage>
        <taxon>Bacteria</taxon>
        <taxon>Bacillati</taxon>
        <taxon>Actinomycetota</taxon>
        <taxon>Coriobacteriia</taxon>
        <taxon>Eggerthellales</taxon>
        <taxon>Eggerthellaceae</taxon>
        <taxon>Gordonibacter</taxon>
    </lineage>
</organism>
<feature type="transmembrane region" description="Helical" evidence="1">
    <location>
        <begin position="20"/>
        <end position="43"/>
    </location>
</feature>
<keyword evidence="1" id="KW-0472">Membrane</keyword>
<keyword evidence="1" id="KW-0812">Transmembrane</keyword>
<keyword evidence="3" id="KW-1185">Reference proteome</keyword>